<keyword evidence="3" id="KW-0813">Transport</keyword>
<feature type="compositionally biased region" description="Basic and acidic residues" evidence="18">
    <location>
        <begin position="521"/>
        <end position="530"/>
    </location>
</feature>
<dbReference type="Proteomes" id="UP001140560">
    <property type="component" value="Unassembled WGS sequence"/>
</dbReference>
<evidence type="ECO:0000256" key="5">
    <source>
        <dbReference type="ARBA" id="ARBA00022673"/>
    </source>
</evidence>
<evidence type="ECO:0000313" key="21">
    <source>
        <dbReference type="EMBL" id="KAJ4371190.1"/>
    </source>
</evidence>
<dbReference type="EMBL" id="JAPEUY010000007">
    <property type="protein sequence ID" value="KAJ4371190.1"/>
    <property type="molecule type" value="Genomic_DNA"/>
</dbReference>
<keyword evidence="8" id="KW-0106">Calcium</keyword>
<keyword evidence="13" id="KW-0407">Ion channel</keyword>
<feature type="compositionally biased region" description="Polar residues" evidence="18">
    <location>
        <begin position="203"/>
        <end position="232"/>
    </location>
</feature>
<evidence type="ECO:0000256" key="4">
    <source>
        <dbReference type="ARBA" id="ARBA00022568"/>
    </source>
</evidence>
<keyword evidence="12 19" id="KW-0472">Membrane</keyword>
<dbReference type="OrthoDB" id="278338at2759"/>
<evidence type="ECO:0000259" key="20">
    <source>
        <dbReference type="Pfam" id="PF04678"/>
    </source>
</evidence>
<evidence type="ECO:0000256" key="10">
    <source>
        <dbReference type="ARBA" id="ARBA00023065"/>
    </source>
</evidence>
<evidence type="ECO:0000256" key="13">
    <source>
        <dbReference type="ARBA" id="ARBA00023303"/>
    </source>
</evidence>
<evidence type="ECO:0000256" key="15">
    <source>
        <dbReference type="ARBA" id="ARBA00044966"/>
    </source>
</evidence>
<dbReference type="GO" id="GO:0051560">
    <property type="term" value="P:mitochondrial calcium ion homeostasis"/>
    <property type="evidence" value="ECO:0007669"/>
    <property type="project" value="InterPro"/>
</dbReference>
<proteinExistence type="inferred from homology"/>
<feature type="domain" description="Calcium uniporter protein C-terminal" evidence="20">
    <location>
        <begin position="340"/>
        <end position="460"/>
    </location>
</feature>
<keyword evidence="22" id="KW-1185">Reference proteome</keyword>
<keyword evidence="6 19" id="KW-0812">Transmembrane</keyword>
<evidence type="ECO:0000256" key="18">
    <source>
        <dbReference type="SAM" id="MobiDB-lite"/>
    </source>
</evidence>
<keyword evidence="4" id="KW-0109">Calcium transport</keyword>
<comment type="function">
    <text evidence="17">Highly selective calcium channel localized to the inner mitochondrial membrane, which mediates calcium uptake into the mitochondrial matrix. Mitochondrial calcium homeostasis plays key roles in cellular physiology and regulates ATP production, cytoplasmic calcium signals and activation of cell death pathways. Sufficient to operate as a pore-forming channel without the need of calcium-sensor or auxiliary subunit.</text>
</comment>
<gene>
    <name evidence="21" type="ORF">N0V83_004406</name>
</gene>
<evidence type="ECO:0000256" key="11">
    <source>
        <dbReference type="ARBA" id="ARBA00023128"/>
    </source>
</evidence>
<reference evidence="21" key="1">
    <citation type="submission" date="2022-10" db="EMBL/GenBank/DDBJ databases">
        <title>Tapping the CABI collections for fungal endophytes: first genome assemblies for Collariella, Neodidymelliopsis, Ascochyta clinopodiicola, Didymella pomorum, Didymosphaeria variabile, Neocosmospora piperis and Neocucurbitaria cava.</title>
        <authorList>
            <person name="Hill R."/>
        </authorList>
    </citation>
    <scope>NUCLEOTIDE SEQUENCE</scope>
    <source>
        <strain evidence="21">IMI 356814</strain>
    </source>
</reference>
<feature type="transmembrane region" description="Helical" evidence="19">
    <location>
        <begin position="374"/>
        <end position="394"/>
    </location>
</feature>
<comment type="caution">
    <text evidence="21">The sequence shown here is derived from an EMBL/GenBank/DDBJ whole genome shotgun (WGS) entry which is preliminary data.</text>
</comment>
<evidence type="ECO:0000256" key="19">
    <source>
        <dbReference type="SAM" id="Phobius"/>
    </source>
</evidence>
<dbReference type="GO" id="GO:0036444">
    <property type="term" value="P:calcium import into the mitochondrion"/>
    <property type="evidence" value="ECO:0007669"/>
    <property type="project" value="UniProtKB-ARBA"/>
</dbReference>
<comment type="catalytic activity">
    <reaction evidence="14">
        <text>Ca(2+)(in) = Ca(2+)(out)</text>
        <dbReference type="Rhea" id="RHEA:29671"/>
        <dbReference type="ChEBI" id="CHEBI:29108"/>
    </reaction>
</comment>
<dbReference type="GO" id="GO:0015292">
    <property type="term" value="F:uniporter activity"/>
    <property type="evidence" value="ECO:0007669"/>
    <property type="project" value="TreeGrafter"/>
</dbReference>
<feature type="region of interest" description="Disordered" evidence="18">
    <location>
        <begin position="103"/>
        <end position="123"/>
    </location>
</feature>
<name>A0A9W9CMW5_9PLEO</name>
<dbReference type="GO" id="GO:1990246">
    <property type="term" value="C:uniplex complex"/>
    <property type="evidence" value="ECO:0007669"/>
    <property type="project" value="TreeGrafter"/>
</dbReference>
<protein>
    <recommendedName>
        <fullName evidence="16">Calcium uniporter protein, mitochondrial</fullName>
    </recommendedName>
</protein>
<feature type="compositionally biased region" description="Basic and acidic residues" evidence="18">
    <location>
        <begin position="236"/>
        <end position="265"/>
    </location>
</feature>
<evidence type="ECO:0000256" key="16">
    <source>
        <dbReference type="ARBA" id="ARBA00044981"/>
    </source>
</evidence>
<dbReference type="GO" id="GO:0005262">
    <property type="term" value="F:calcium channel activity"/>
    <property type="evidence" value="ECO:0007669"/>
    <property type="project" value="UniProtKB-KW"/>
</dbReference>
<dbReference type="PANTHER" id="PTHR13462">
    <property type="entry name" value="CALCIUM UNIPORTER PROTEIN, MITOCHONDRIAL"/>
    <property type="match status" value="1"/>
</dbReference>
<evidence type="ECO:0000313" key="22">
    <source>
        <dbReference type="Proteomes" id="UP001140560"/>
    </source>
</evidence>
<feature type="region of interest" description="Disordered" evidence="18">
    <location>
        <begin position="497"/>
        <end position="530"/>
    </location>
</feature>
<evidence type="ECO:0000256" key="7">
    <source>
        <dbReference type="ARBA" id="ARBA00022792"/>
    </source>
</evidence>
<keyword evidence="9 19" id="KW-1133">Transmembrane helix</keyword>
<dbReference type="PANTHER" id="PTHR13462:SF10">
    <property type="entry name" value="CALCIUM UNIPORTER PROTEIN, MITOCHONDRIAL"/>
    <property type="match status" value="1"/>
</dbReference>
<keyword evidence="11" id="KW-0496">Mitochondrion</keyword>
<evidence type="ECO:0000256" key="3">
    <source>
        <dbReference type="ARBA" id="ARBA00022448"/>
    </source>
</evidence>
<keyword evidence="5" id="KW-0107">Calcium channel</keyword>
<evidence type="ECO:0000256" key="17">
    <source>
        <dbReference type="ARBA" id="ARBA00045938"/>
    </source>
</evidence>
<feature type="transmembrane region" description="Helical" evidence="19">
    <location>
        <begin position="406"/>
        <end position="424"/>
    </location>
</feature>
<evidence type="ECO:0000256" key="12">
    <source>
        <dbReference type="ARBA" id="ARBA00023136"/>
    </source>
</evidence>
<dbReference type="AlphaFoldDB" id="A0A9W9CMW5"/>
<dbReference type="Pfam" id="PF04678">
    <property type="entry name" value="MCU"/>
    <property type="match status" value="1"/>
</dbReference>
<feature type="region of interest" description="Disordered" evidence="18">
    <location>
        <begin position="195"/>
        <end position="291"/>
    </location>
</feature>
<comment type="subcellular location">
    <subcellularLocation>
        <location evidence="1">Mitochondrion inner membrane</location>
        <topology evidence="1">Multi-pass membrane protein</topology>
    </subcellularLocation>
</comment>
<evidence type="ECO:0000256" key="14">
    <source>
        <dbReference type="ARBA" id="ARBA00036634"/>
    </source>
</evidence>
<keyword evidence="7" id="KW-0999">Mitochondrion inner membrane</keyword>
<sequence>MKHRLSALASLSRGATLRTAPASQLLGTYSRIAYPTRPAAAARPLQLRCFTITSHPRSESFRSNGYNNSNARPTLELNENVTQEEKDHFAKKLDEDKGKQIRTPWHREGSDKPPVARQRSAGAMTKGKLLTTPSRMLKIILPLTTRDTNTDRKDIEPLALLVHPQQPISYLERLIQAELPTIKDKDGKERIPNVHFRAEDSMQGDSQPSEAAETTVSRDSQSVARQDGQQDFENVDELRIDGKTEKTGKLSGSSKDRKTPEEAEALRGAPGQGGVESYSGQGQEAPSDMKAKRKFVRWSSSTEIGDFIRDAARGQEFAIEIEGAPEEIRVGVPSFNERTYYLRMRLRKTSRKISEMADVKKECDELAHKAAKNVARAGFAGIVTWWGVVYYLTFQTELGWDVMEPVTYLVGLSTLICGYVWFLYHNREVSYRSAMNFTISRRQQKLYQQHNFDLRKWETLIDDGNSLRKEIKAVANEYDVEWDELREEKDEKVVEALKDERKKRKEGNKNKDKEDDEQEESKDRAETKGP</sequence>
<comment type="similarity">
    <text evidence="2">Belongs to the MCU (TC 1.A.77) family.</text>
</comment>
<dbReference type="InterPro" id="IPR039055">
    <property type="entry name" value="MCU_fam"/>
</dbReference>
<evidence type="ECO:0000256" key="8">
    <source>
        <dbReference type="ARBA" id="ARBA00022837"/>
    </source>
</evidence>
<keyword evidence="10" id="KW-0406">Ion transport</keyword>
<evidence type="ECO:0000256" key="9">
    <source>
        <dbReference type="ARBA" id="ARBA00022989"/>
    </source>
</evidence>
<evidence type="ECO:0000256" key="2">
    <source>
        <dbReference type="ARBA" id="ARBA00005653"/>
    </source>
</evidence>
<evidence type="ECO:0000256" key="6">
    <source>
        <dbReference type="ARBA" id="ARBA00022692"/>
    </source>
</evidence>
<evidence type="ECO:0000256" key="1">
    <source>
        <dbReference type="ARBA" id="ARBA00004448"/>
    </source>
</evidence>
<organism evidence="21 22">
    <name type="scientific">Neocucurbitaria cava</name>
    <dbReference type="NCBI Taxonomy" id="798079"/>
    <lineage>
        <taxon>Eukaryota</taxon>
        <taxon>Fungi</taxon>
        <taxon>Dikarya</taxon>
        <taxon>Ascomycota</taxon>
        <taxon>Pezizomycotina</taxon>
        <taxon>Dothideomycetes</taxon>
        <taxon>Pleosporomycetidae</taxon>
        <taxon>Pleosporales</taxon>
        <taxon>Pleosporineae</taxon>
        <taxon>Cucurbitariaceae</taxon>
        <taxon>Neocucurbitaria</taxon>
    </lineage>
</organism>
<accession>A0A9W9CMW5</accession>
<comment type="subunit">
    <text evidence="15">Homotetramer, assembles in a dimer or dimers configuration with two interfaces.</text>
</comment>
<dbReference type="InterPro" id="IPR006769">
    <property type="entry name" value="MCU_C"/>
</dbReference>